<sequence length="117" mass="12718">MQLDTPTAGHDEQRRPGLSEPQLSREAAVHNMPPRQPATGAHSAADSSGSSNEPDSSTSTQHFMPGNTTAICAPNESKLKQNLGRSPLLNPHEDWILEHERLLPASQTQWGSPPHQE</sequence>
<feature type="region of interest" description="Disordered" evidence="1">
    <location>
        <begin position="1"/>
        <end position="89"/>
    </location>
</feature>
<name>A0AAW2WS40_9LAMI</name>
<accession>A0AAW2WS40</accession>
<gene>
    <name evidence="2" type="ORF">Slati_2129300</name>
</gene>
<evidence type="ECO:0000256" key="1">
    <source>
        <dbReference type="SAM" id="MobiDB-lite"/>
    </source>
</evidence>
<proteinExistence type="predicted"/>
<protein>
    <submittedName>
        <fullName evidence="2">Uncharacterized protein</fullName>
    </submittedName>
</protein>
<organism evidence="2">
    <name type="scientific">Sesamum latifolium</name>
    <dbReference type="NCBI Taxonomy" id="2727402"/>
    <lineage>
        <taxon>Eukaryota</taxon>
        <taxon>Viridiplantae</taxon>
        <taxon>Streptophyta</taxon>
        <taxon>Embryophyta</taxon>
        <taxon>Tracheophyta</taxon>
        <taxon>Spermatophyta</taxon>
        <taxon>Magnoliopsida</taxon>
        <taxon>eudicotyledons</taxon>
        <taxon>Gunneridae</taxon>
        <taxon>Pentapetalae</taxon>
        <taxon>asterids</taxon>
        <taxon>lamiids</taxon>
        <taxon>Lamiales</taxon>
        <taxon>Pedaliaceae</taxon>
        <taxon>Sesamum</taxon>
    </lineage>
</organism>
<comment type="caution">
    <text evidence="2">The sequence shown here is derived from an EMBL/GenBank/DDBJ whole genome shotgun (WGS) entry which is preliminary data.</text>
</comment>
<reference evidence="2" key="2">
    <citation type="journal article" date="2024" name="Plant">
        <title>Genomic evolution and insights into agronomic trait innovations of Sesamum species.</title>
        <authorList>
            <person name="Miao H."/>
            <person name="Wang L."/>
            <person name="Qu L."/>
            <person name="Liu H."/>
            <person name="Sun Y."/>
            <person name="Le M."/>
            <person name="Wang Q."/>
            <person name="Wei S."/>
            <person name="Zheng Y."/>
            <person name="Lin W."/>
            <person name="Duan Y."/>
            <person name="Cao H."/>
            <person name="Xiong S."/>
            <person name="Wang X."/>
            <person name="Wei L."/>
            <person name="Li C."/>
            <person name="Ma Q."/>
            <person name="Ju M."/>
            <person name="Zhao R."/>
            <person name="Li G."/>
            <person name="Mu C."/>
            <person name="Tian Q."/>
            <person name="Mei H."/>
            <person name="Zhang T."/>
            <person name="Gao T."/>
            <person name="Zhang H."/>
        </authorList>
    </citation>
    <scope>NUCLEOTIDE SEQUENCE</scope>
    <source>
        <strain evidence="2">KEN1</strain>
    </source>
</reference>
<feature type="compositionally biased region" description="Polar residues" evidence="1">
    <location>
        <begin position="60"/>
        <end position="70"/>
    </location>
</feature>
<evidence type="ECO:0000313" key="2">
    <source>
        <dbReference type="EMBL" id="KAL0444066.1"/>
    </source>
</evidence>
<dbReference type="AlphaFoldDB" id="A0AAW2WS40"/>
<feature type="compositionally biased region" description="Low complexity" evidence="1">
    <location>
        <begin position="38"/>
        <end position="59"/>
    </location>
</feature>
<dbReference type="EMBL" id="JACGWN010000007">
    <property type="protein sequence ID" value="KAL0444066.1"/>
    <property type="molecule type" value="Genomic_DNA"/>
</dbReference>
<reference evidence="2" key="1">
    <citation type="submission" date="2020-06" db="EMBL/GenBank/DDBJ databases">
        <authorList>
            <person name="Li T."/>
            <person name="Hu X."/>
            <person name="Zhang T."/>
            <person name="Song X."/>
            <person name="Zhang H."/>
            <person name="Dai N."/>
            <person name="Sheng W."/>
            <person name="Hou X."/>
            <person name="Wei L."/>
        </authorList>
    </citation>
    <scope>NUCLEOTIDE SEQUENCE</scope>
    <source>
        <strain evidence="2">KEN1</strain>
        <tissue evidence="2">Leaf</tissue>
    </source>
</reference>